<evidence type="ECO:0000313" key="1">
    <source>
        <dbReference type="EMBL" id="CAD7011665.1"/>
    </source>
</evidence>
<gene>
    <name evidence="1" type="ORF">CCAP1982_LOCUS19751</name>
</gene>
<dbReference type="AlphaFoldDB" id="A0A811V714"/>
<keyword evidence="2" id="KW-1185">Reference proteome</keyword>
<reference evidence="1" key="1">
    <citation type="submission" date="2020-11" db="EMBL/GenBank/DDBJ databases">
        <authorList>
            <person name="Whitehead M."/>
        </authorList>
    </citation>
    <scope>NUCLEOTIDE SEQUENCE</scope>
    <source>
        <strain evidence="1">EGII</strain>
    </source>
</reference>
<accession>A0A811V714</accession>
<dbReference type="EMBL" id="CAJHJT010000056">
    <property type="protein sequence ID" value="CAD7011665.1"/>
    <property type="molecule type" value="Genomic_DNA"/>
</dbReference>
<comment type="caution">
    <text evidence="1">The sequence shown here is derived from an EMBL/GenBank/DDBJ whole genome shotgun (WGS) entry which is preliminary data.</text>
</comment>
<protein>
    <submittedName>
        <fullName evidence="1">(Mediterranean fruit fly) hypothetical protein</fullName>
    </submittedName>
</protein>
<proteinExistence type="predicted"/>
<sequence>MLRQSHQHERYLITRQSELKLLSGLGLPLCNDSSPDNIIVCAVILIGQDLRNLQRMSETLPQQKPMKILRIVISVRQLLENASRRDCIRRTNHEKT</sequence>
<name>A0A811V714_CERCA</name>
<evidence type="ECO:0000313" key="2">
    <source>
        <dbReference type="Proteomes" id="UP000606786"/>
    </source>
</evidence>
<dbReference type="Proteomes" id="UP000606786">
    <property type="component" value="Unassembled WGS sequence"/>
</dbReference>
<organism evidence="1 2">
    <name type="scientific">Ceratitis capitata</name>
    <name type="common">Mediterranean fruit fly</name>
    <name type="synonym">Tephritis capitata</name>
    <dbReference type="NCBI Taxonomy" id="7213"/>
    <lineage>
        <taxon>Eukaryota</taxon>
        <taxon>Metazoa</taxon>
        <taxon>Ecdysozoa</taxon>
        <taxon>Arthropoda</taxon>
        <taxon>Hexapoda</taxon>
        <taxon>Insecta</taxon>
        <taxon>Pterygota</taxon>
        <taxon>Neoptera</taxon>
        <taxon>Endopterygota</taxon>
        <taxon>Diptera</taxon>
        <taxon>Brachycera</taxon>
        <taxon>Muscomorpha</taxon>
        <taxon>Tephritoidea</taxon>
        <taxon>Tephritidae</taxon>
        <taxon>Ceratitis</taxon>
        <taxon>Ceratitis</taxon>
    </lineage>
</organism>